<dbReference type="AlphaFoldDB" id="A0A5N7AS56"/>
<protein>
    <submittedName>
        <fullName evidence="1">Uncharacterized protein</fullName>
    </submittedName>
</protein>
<dbReference type="EMBL" id="ML736373">
    <property type="protein sequence ID" value="KAE8372166.1"/>
    <property type="molecule type" value="Genomic_DNA"/>
</dbReference>
<accession>A0A5N7AS56</accession>
<dbReference type="Proteomes" id="UP000326198">
    <property type="component" value="Unassembled WGS sequence"/>
</dbReference>
<sequence length="75" mass="8846">MSGRKRILYTYKRIEVWEEYDEQARSIIQEDTSTENWICNRALPPTCYPPPLTVESIEKLKNLTNGIVVEEIEED</sequence>
<keyword evidence="2" id="KW-1185">Reference proteome</keyword>
<evidence type="ECO:0000313" key="1">
    <source>
        <dbReference type="EMBL" id="KAE8372166.1"/>
    </source>
</evidence>
<organism evidence="1 2">
    <name type="scientific">Aspergillus bertholletiae</name>
    <dbReference type="NCBI Taxonomy" id="1226010"/>
    <lineage>
        <taxon>Eukaryota</taxon>
        <taxon>Fungi</taxon>
        <taxon>Dikarya</taxon>
        <taxon>Ascomycota</taxon>
        <taxon>Pezizomycotina</taxon>
        <taxon>Eurotiomycetes</taxon>
        <taxon>Eurotiomycetidae</taxon>
        <taxon>Eurotiales</taxon>
        <taxon>Aspergillaceae</taxon>
        <taxon>Aspergillus</taxon>
        <taxon>Aspergillus subgen. Circumdati</taxon>
    </lineage>
</organism>
<gene>
    <name evidence="1" type="ORF">BDV26DRAFT_298116</name>
</gene>
<name>A0A5N7AS56_9EURO</name>
<evidence type="ECO:0000313" key="2">
    <source>
        <dbReference type="Proteomes" id="UP000326198"/>
    </source>
</evidence>
<dbReference type="OrthoDB" id="3434980at2759"/>
<reference evidence="1 2" key="1">
    <citation type="submission" date="2019-04" db="EMBL/GenBank/DDBJ databases">
        <title>Friends and foes A comparative genomics studyof 23 Aspergillus species from section Flavi.</title>
        <authorList>
            <consortium name="DOE Joint Genome Institute"/>
            <person name="Kjaerbolling I."/>
            <person name="Vesth T."/>
            <person name="Frisvad J.C."/>
            <person name="Nybo J.L."/>
            <person name="Theobald S."/>
            <person name="Kildgaard S."/>
            <person name="Isbrandt T."/>
            <person name="Kuo A."/>
            <person name="Sato A."/>
            <person name="Lyhne E.K."/>
            <person name="Kogle M.E."/>
            <person name="Wiebenga A."/>
            <person name="Kun R.S."/>
            <person name="Lubbers R.J."/>
            <person name="Makela M.R."/>
            <person name="Barry K."/>
            <person name="Chovatia M."/>
            <person name="Clum A."/>
            <person name="Daum C."/>
            <person name="Haridas S."/>
            <person name="He G."/>
            <person name="LaButti K."/>
            <person name="Lipzen A."/>
            <person name="Mondo S."/>
            <person name="Riley R."/>
            <person name="Salamov A."/>
            <person name="Simmons B.A."/>
            <person name="Magnuson J.K."/>
            <person name="Henrissat B."/>
            <person name="Mortensen U.H."/>
            <person name="Larsen T.O."/>
            <person name="Devries R.P."/>
            <person name="Grigoriev I.V."/>
            <person name="Machida M."/>
            <person name="Baker S.E."/>
            <person name="Andersen M.R."/>
        </authorList>
    </citation>
    <scope>NUCLEOTIDE SEQUENCE [LARGE SCALE GENOMIC DNA]</scope>
    <source>
        <strain evidence="1 2">IBT 29228</strain>
    </source>
</reference>
<proteinExistence type="predicted"/>